<evidence type="ECO:0000259" key="7">
    <source>
        <dbReference type="PROSITE" id="PS51686"/>
    </source>
</evidence>
<dbReference type="Pfam" id="PF01029">
    <property type="entry name" value="NusB"/>
    <property type="match status" value="1"/>
</dbReference>
<keyword evidence="4 5" id="KW-0694">RNA-binding</keyword>
<proteinExistence type="inferred from homology"/>
<evidence type="ECO:0000313" key="9">
    <source>
        <dbReference type="Proteomes" id="UP000641137"/>
    </source>
</evidence>
<comment type="caution">
    <text evidence="5">Lacks conserved residue(s) required for the propagation of feature annotation.</text>
</comment>
<dbReference type="RefSeq" id="WP_189490465.1">
    <property type="nucleotide sequence ID" value="NZ_BMZO01000007.1"/>
</dbReference>
<dbReference type="GO" id="GO:0001510">
    <property type="term" value="P:RNA methylation"/>
    <property type="evidence" value="ECO:0007669"/>
    <property type="project" value="InterPro"/>
</dbReference>
<feature type="active site" description="Nucleophile" evidence="5">
    <location>
        <position position="387"/>
    </location>
</feature>
<dbReference type="InterPro" id="IPR023267">
    <property type="entry name" value="RCMT"/>
</dbReference>
<dbReference type="Pfam" id="PF01189">
    <property type="entry name" value="Methyltr_RsmB-F"/>
    <property type="match status" value="1"/>
</dbReference>
<dbReference type="SUPFAM" id="SSF48013">
    <property type="entry name" value="NusB-like"/>
    <property type="match status" value="1"/>
</dbReference>
<keyword evidence="9" id="KW-1185">Reference proteome</keyword>
<dbReference type="Proteomes" id="UP000641137">
    <property type="component" value="Unassembled WGS sequence"/>
</dbReference>
<feature type="binding site" evidence="5">
    <location>
        <position position="334"/>
    </location>
    <ligand>
        <name>S-adenosyl-L-methionine</name>
        <dbReference type="ChEBI" id="CHEBI:59789"/>
    </ligand>
</feature>
<feature type="domain" description="SAM-dependent MTase RsmB/NOP-type" evidence="7">
    <location>
        <begin position="179"/>
        <end position="459"/>
    </location>
</feature>
<dbReference type="GO" id="GO:0003723">
    <property type="term" value="F:RNA binding"/>
    <property type="evidence" value="ECO:0007669"/>
    <property type="project" value="UniProtKB-UniRule"/>
</dbReference>
<evidence type="ECO:0000256" key="5">
    <source>
        <dbReference type="PROSITE-ProRule" id="PRU01023"/>
    </source>
</evidence>
<dbReference type="PANTHER" id="PTHR22807:SF61">
    <property type="entry name" value="NOL1_NOP2_SUN FAMILY PROTEIN _ ANTITERMINATION NUSB DOMAIN-CONTAINING PROTEIN"/>
    <property type="match status" value="1"/>
</dbReference>
<dbReference type="InterPro" id="IPR049560">
    <property type="entry name" value="MeTrfase_RsmB-F_NOP2_cat"/>
</dbReference>
<feature type="binding site" evidence="5">
    <location>
        <begin position="271"/>
        <end position="277"/>
    </location>
    <ligand>
        <name>S-adenosyl-L-methionine</name>
        <dbReference type="ChEBI" id="CHEBI:59789"/>
    </ligand>
</feature>
<reference evidence="8" key="1">
    <citation type="journal article" date="2014" name="Int. J. Syst. Evol. Microbiol.">
        <title>Complete genome sequence of Corynebacterium casei LMG S-19264T (=DSM 44701T), isolated from a smear-ripened cheese.</title>
        <authorList>
            <consortium name="US DOE Joint Genome Institute (JGI-PGF)"/>
            <person name="Walter F."/>
            <person name="Albersmeier A."/>
            <person name="Kalinowski J."/>
            <person name="Ruckert C."/>
        </authorList>
    </citation>
    <scope>NUCLEOTIDE SEQUENCE</scope>
    <source>
        <strain evidence="8">KCTC 42097</strain>
    </source>
</reference>
<dbReference type="Gene3D" id="3.40.50.150">
    <property type="entry name" value="Vaccinia Virus protein VP39"/>
    <property type="match status" value="1"/>
</dbReference>
<evidence type="ECO:0000256" key="4">
    <source>
        <dbReference type="ARBA" id="ARBA00022884"/>
    </source>
</evidence>
<dbReference type="SUPFAM" id="SSF53335">
    <property type="entry name" value="S-adenosyl-L-methionine-dependent methyltransferases"/>
    <property type="match status" value="1"/>
</dbReference>
<organism evidence="8 9">
    <name type="scientific">Limoniibacter endophyticus</name>
    <dbReference type="NCBI Taxonomy" id="1565040"/>
    <lineage>
        <taxon>Bacteria</taxon>
        <taxon>Pseudomonadati</taxon>
        <taxon>Pseudomonadota</taxon>
        <taxon>Alphaproteobacteria</taxon>
        <taxon>Hyphomicrobiales</taxon>
        <taxon>Bartonellaceae</taxon>
        <taxon>Limoniibacter</taxon>
    </lineage>
</organism>
<evidence type="ECO:0000256" key="1">
    <source>
        <dbReference type="ARBA" id="ARBA00022603"/>
    </source>
</evidence>
<comment type="similarity">
    <text evidence="5">Belongs to the class I-like SAM-binding methyltransferase superfamily. RsmB/NOP family.</text>
</comment>
<dbReference type="InterPro" id="IPR001678">
    <property type="entry name" value="MeTrfase_RsmB-F_NOP2_dom"/>
</dbReference>
<evidence type="ECO:0000256" key="3">
    <source>
        <dbReference type="ARBA" id="ARBA00022691"/>
    </source>
</evidence>
<gene>
    <name evidence="8" type="ORF">GCM10010136_22390</name>
</gene>
<comment type="caution">
    <text evidence="8">The sequence shown here is derived from an EMBL/GenBank/DDBJ whole genome shotgun (WGS) entry which is preliminary data.</text>
</comment>
<reference evidence="8" key="2">
    <citation type="submission" date="2020-09" db="EMBL/GenBank/DDBJ databases">
        <authorList>
            <person name="Sun Q."/>
            <person name="Kim S."/>
        </authorList>
    </citation>
    <scope>NUCLEOTIDE SEQUENCE</scope>
    <source>
        <strain evidence="8">KCTC 42097</strain>
    </source>
</reference>
<dbReference type="GO" id="GO:0008173">
    <property type="term" value="F:RNA methyltransferase activity"/>
    <property type="evidence" value="ECO:0007669"/>
    <property type="project" value="InterPro"/>
</dbReference>
<dbReference type="AlphaFoldDB" id="A0A8J3DI62"/>
<protein>
    <submittedName>
        <fullName evidence="8">MFS transporter</fullName>
    </submittedName>
</protein>
<feature type="binding site" evidence="5">
    <location>
        <position position="292"/>
    </location>
    <ligand>
        <name>S-adenosyl-L-methionine</name>
        <dbReference type="ChEBI" id="CHEBI:59789"/>
    </ligand>
</feature>
<evidence type="ECO:0000256" key="6">
    <source>
        <dbReference type="SAM" id="MobiDB-lite"/>
    </source>
</evidence>
<dbReference type="PRINTS" id="PR02008">
    <property type="entry name" value="RCMTFAMILY"/>
</dbReference>
<dbReference type="PANTHER" id="PTHR22807">
    <property type="entry name" value="NOP2 YEAST -RELATED NOL1/NOP2/FMU SUN DOMAIN-CONTAINING"/>
    <property type="match status" value="1"/>
</dbReference>
<keyword evidence="2 5" id="KW-0808">Transferase</keyword>
<dbReference type="PROSITE" id="PS51686">
    <property type="entry name" value="SAM_MT_RSMB_NOP"/>
    <property type="match status" value="1"/>
</dbReference>
<dbReference type="GO" id="GO:0006355">
    <property type="term" value="P:regulation of DNA-templated transcription"/>
    <property type="evidence" value="ECO:0007669"/>
    <property type="project" value="InterPro"/>
</dbReference>
<dbReference type="CDD" id="cd02440">
    <property type="entry name" value="AdoMet_MTases"/>
    <property type="match status" value="1"/>
</dbReference>
<dbReference type="InterPro" id="IPR006027">
    <property type="entry name" value="NusB_RsmB_TIM44"/>
</dbReference>
<dbReference type="InterPro" id="IPR035926">
    <property type="entry name" value="NusB-like_sf"/>
</dbReference>
<dbReference type="EMBL" id="BMZO01000007">
    <property type="protein sequence ID" value="GHC73870.1"/>
    <property type="molecule type" value="Genomic_DNA"/>
</dbReference>
<evidence type="ECO:0000256" key="2">
    <source>
        <dbReference type="ARBA" id="ARBA00022679"/>
    </source>
</evidence>
<dbReference type="InterPro" id="IPR029063">
    <property type="entry name" value="SAM-dependent_MTases_sf"/>
</dbReference>
<accession>A0A8J3DI62</accession>
<dbReference type="Gene3D" id="1.10.940.10">
    <property type="entry name" value="NusB-like"/>
    <property type="match status" value="1"/>
</dbReference>
<keyword evidence="1 5" id="KW-0489">Methyltransferase</keyword>
<sequence length="460" mass="50378">MNTPASAPRKTSKIRQKADTPDIPGLAVRQTAAKLLAAIVEQKTSLDGLTDEQHGQPHYRALDSRDRGLVRAILLTALRYRRTIEALIERRLERPLPGNATTLSHILHVGAAQILFLDLPDHAAVDLAVEHAKHDPRTRRFANLVNAILRTLIRIKERALPAALAQTVDAPDWFVERMRQTYGEEKTKAILAAHRVEAPLDFTVKENAAEWAKTLGGITTPTGSVRVSKPEGAISTLPGYEEGAWWIQDAAAALPVRLFKNISGKSVADLCAAPGGKTAQLAVRGAEVTAVEQSANRLRRLQENFARLRLDASFVHSNLLDLPDEAGFDAVLLDAPCSSTGTVRRHPDVLWAKDVSDIEKLADLQYKLLQKAVSLVPVGGTIVFSNCSLDRLEGEALIDRFIATEKNVKIDAIEPDEIEGIAPLLTERGELRSTPADFDLGFPQLSGLDGFYAVRLNRTR</sequence>
<name>A0A8J3DI62_9HYPH</name>
<feature type="region of interest" description="Disordered" evidence="6">
    <location>
        <begin position="1"/>
        <end position="23"/>
    </location>
</feature>
<evidence type="ECO:0000313" key="8">
    <source>
        <dbReference type="EMBL" id="GHC73870.1"/>
    </source>
</evidence>
<keyword evidence="3 5" id="KW-0949">S-adenosyl-L-methionine</keyword>